<dbReference type="PANTHER" id="PTHR46890">
    <property type="entry name" value="NON-LTR RETROLELEMENT REVERSE TRANSCRIPTASE-LIKE PROTEIN-RELATED"/>
    <property type="match status" value="1"/>
</dbReference>
<dbReference type="PANTHER" id="PTHR46890:SF48">
    <property type="entry name" value="RNA-DIRECTED DNA POLYMERASE"/>
    <property type="match status" value="1"/>
</dbReference>
<comment type="caution">
    <text evidence="2">The sequence shown here is derived from an EMBL/GenBank/DDBJ whole genome shotgun (WGS) entry which is preliminary data.</text>
</comment>
<dbReference type="InterPro" id="IPR052343">
    <property type="entry name" value="Retrotransposon-Effector_Assoc"/>
</dbReference>
<evidence type="ECO:0000259" key="1">
    <source>
        <dbReference type="Pfam" id="PF00078"/>
    </source>
</evidence>
<sequence length="204" mass="23312">MKFFEDLLGGQRRADAINIMYFKPWARHIVTQEEGDAMIRPMDRAEIEEALFDIHEDKAPVLNGFSSGCFKAAWPIVGDEITAAVQDFFHTGKLLKQVNATVLSLIPKVASPNIISEFRPITCYNVLYKVITKIIVRRMHGVMDKIVSPVQNAFVPGRHISSNILQAQELFFGYNHQNLQPRCALIVDLRKAYDTLEWDFILMM</sequence>
<reference evidence="2" key="2">
    <citation type="journal article" date="2024" name="Plant">
        <title>Genomic evolution and insights into agronomic trait innovations of Sesamum species.</title>
        <authorList>
            <person name="Miao H."/>
            <person name="Wang L."/>
            <person name="Qu L."/>
            <person name="Liu H."/>
            <person name="Sun Y."/>
            <person name="Le M."/>
            <person name="Wang Q."/>
            <person name="Wei S."/>
            <person name="Zheng Y."/>
            <person name="Lin W."/>
            <person name="Duan Y."/>
            <person name="Cao H."/>
            <person name="Xiong S."/>
            <person name="Wang X."/>
            <person name="Wei L."/>
            <person name="Li C."/>
            <person name="Ma Q."/>
            <person name="Ju M."/>
            <person name="Zhao R."/>
            <person name="Li G."/>
            <person name="Mu C."/>
            <person name="Tian Q."/>
            <person name="Mei H."/>
            <person name="Zhang T."/>
            <person name="Gao T."/>
            <person name="Zhang H."/>
        </authorList>
    </citation>
    <scope>NUCLEOTIDE SEQUENCE</scope>
    <source>
        <tissue evidence="2">Leaf</tissue>
    </source>
</reference>
<gene>
    <name evidence="2" type="ORF">Sradi_5259600</name>
</gene>
<feature type="domain" description="Reverse transcriptase" evidence="1">
    <location>
        <begin position="110"/>
        <end position="201"/>
    </location>
</feature>
<dbReference type="AlphaFoldDB" id="A0AAW2LLP8"/>
<protein>
    <recommendedName>
        <fullName evidence="1">Reverse transcriptase domain-containing protein</fullName>
    </recommendedName>
</protein>
<dbReference type="Pfam" id="PF00078">
    <property type="entry name" value="RVT_1"/>
    <property type="match status" value="1"/>
</dbReference>
<name>A0AAW2LLP8_SESRA</name>
<dbReference type="EMBL" id="JACGWJ010000024">
    <property type="protein sequence ID" value="KAL0319981.1"/>
    <property type="molecule type" value="Genomic_DNA"/>
</dbReference>
<proteinExistence type="predicted"/>
<accession>A0AAW2LLP8</accession>
<organism evidence="2">
    <name type="scientific">Sesamum radiatum</name>
    <name type="common">Black benniseed</name>
    <dbReference type="NCBI Taxonomy" id="300843"/>
    <lineage>
        <taxon>Eukaryota</taxon>
        <taxon>Viridiplantae</taxon>
        <taxon>Streptophyta</taxon>
        <taxon>Embryophyta</taxon>
        <taxon>Tracheophyta</taxon>
        <taxon>Spermatophyta</taxon>
        <taxon>Magnoliopsida</taxon>
        <taxon>eudicotyledons</taxon>
        <taxon>Gunneridae</taxon>
        <taxon>Pentapetalae</taxon>
        <taxon>asterids</taxon>
        <taxon>lamiids</taxon>
        <taxon>Lamiales</taxon>
        <taxon>Pedaliaceae</taxon>
        <taxon>Sesamum</taxon>
    </lineage>
</organism>
<reference evidence="2" key="1">
    <citation type="submission" date="2020-06" db="EMBL/GenBank/DDBJ databases">
        <authorList>
            <person name="Li T."/>
            <person name="Hu X."/>
            <person name="Zhang T."/>
            <person name="Song X."/>
            <person name="Zhang H."/>
            <person name="Dai N."/>
            <person name="Sheng W."/>
            <person name="Hou X."/>
            <person name="Wei L."/>
        </authorList>
    </citation>
    <scope>NUCLEOTIDE SEQUENCE</scope>
    <source>
        <strain evidence="2">G02</strain>
        <tissue evidence="2">Leaf</tissue>
    </source>
</reference>
<dbReference type="InterPro" id="IPR000477">
    <property type="entry name" value="RT_dom"/>
</dbReference>
<evidence type="ECO:0000313" key="2">
    <source>
        <dbReference type="EMBL" id="KAL0319981.1"/>
    </source>
</evidence>